<keyword evidence="3" id="KW-1185">Reference proteome</keyword>
<dbReference type="PANTHER" id="PTHR46564:SF1">
    <property type="entry name" value="TRANSPOSASE"/>
    <property type="match status" value="1"/>
</dbReference>
<dbReference type="SUPFAM" id="SSF53098">
    <property type="entry name" value="Ribonuclease H-like"/>
    <property type="match status" value="1"/>
</dbReference>
<dbReference type="InterPro" id="IPR009057">
    <property type="entry name" value="Homeodomain-like_sf"/>
</dbReference>
<dbReference type="InterPro" id="IPR012337">
    <property type="entry name" value="RNaseH-like_sf"/>
</dbReference>
<comment type="caution">
    <text evidence="2">The sequence shown here is derived from an EMBL/GenBank/DDBJ whole genome shotgun (WGS) entry which is preliminary data.</text>
</comment>
<accession>A0A9P6KIK7</accession>
<dbReference type="Gene3D" id="3.30.420.10">
    <property type="entry name" value="Ribonuclease H-like superfamily/Ribonuclease H"/>
    <property type="match status" value="1"/>
</dbReference>
<dbReference type="Proteomes" id="UP000756921">
    <property type="component" value="Unassembled WGS sequence"/>
</dbReference>
<dbReference type="InterPro" id="IPR036397">
    <property type="entry name" value="RNaseH_sf"/>
</dbReference>
<dbReference type="AlphaFoldDB" id="A0A9P6KIK7"/>
<proteinExistence type="predicted"/>
<dbReference type="PANTHER" id="PTHR46564">
    <property type="entry name" value="TRANSPOSASE"/>
    <property type="match status" value="1"/>
</dbReference>
<protein>
    <recommendedName>
        <fullName evidence="1">Tc1-like transposase DDE domain-containing protein</fullName>
    </recommendedName>
</protein>
<name>A0A9P6KIK7_9PLEO</name>
<dbReference type="GO" id="GO:0003676">
    <property type="term" value="F:nucleic acid binding"/>
    <property type="evidence" value="ECO:0007669"/>
    <property type="project" value="InterPro"/>
</dbReference>
<dbReference type="InterPro" id="IPR038717">
    <property type="entry name" value="Tc1-like_DDE_dom"/>
</dbReference>
<sequence>MPQDPGRSTGYRIQPSLIQAIVDRVNDGKNNEEIHRELGVDPKTVRKYRLNLKAFGEPIGPRYVRRGRPPVLKQCHRDALLEMLRGKPTAYLDEMQDFLYDEYDVKISVATLDRELGAMRWSRKAASKAARERHEGLRRAFRARCQQIYRPYQIVCLDESACNERTGDRKYGWSELNTACDVRYSAKRSERWSLLPAMDVDGYVAHMIYQGAITAELMEDFVANQVLPHCSPWPGKRSVIVLDNASIHRSVRLANLCAEAGVIMEFLPPYSPDMNPVEQTFKALKTWIRRHYRGAEAYDRFEYFLEEAVLSVCYGSSAGNFFRYCGWAPRDIILSLIVHI</sequence>
<dbReference type="SUPFAM" id="SSF46689">
    <property type="entry name" value="Homeodomain-like"/>
    <property type="match status" value="1"/>
</dbReference>
<dbReference type="EMBL" id="WJXW01000020">
    <property type="protein sequence ID" value="KAF9728393.1"/>
    <property type="molecule type" value="Genomic_DNA"/>
</dbReference>
<dbReference type="OrthoDB" id="5386133at2759"/>
<reference evidence="2" key="1">
    <citation type="journal article" date="2020" name="Mol. Plant Microbe Interact.">
        <title>Genome Sequence of the Biocontrol Agent Coniothyrium minitans strain Conio (IMI 134523).</title>
        <authorList>
            <person name="Patel D."/>
            <person name="Shittu T.A."/>
            <person name="Baroncelli R."/>
            <person name="Muthumeenakshi S."/>
            <person name="Osborne T.H."/>
            <person name="Janganan T.K."/>
            <person name="Sreenivasaprasad S."/>
        </authorList>
    </citation>
    <scope>NUCLEOTIDE SEQUENCE</scope>
    <source>
        <strain evidence="2">Conio</strain>
    </source>
</reference>
<dbReference type="InterPro" id="IPR047655">
    <property type="entry name" value="Transpos_IS630-like"/>
</dbReference>
<evidence type="ECO:0000259" key="1">
    <source>
        <dbReference type="Pfam" id="PF13358"/>
    </source>
</evidence>
<evidence type="ECO:0000313" key="3">
    <source>
        <dbReference type="Proteomes" id="UP000756921"/>
    </source>
</evidence>
<organism evidence="2 3">
    <name type="scientific">Paraphaeosphaeria minitans</name>
    <dbReference type="NCBI Taxonomy" id="565426"/>
    <lineage>
        <taxon>Eukaryota</taxon>
        <taxon>Fungi</taxon>
        <taxon>Dikarya</taxon>
        <taxon>Ascomycota</taxon>
        <taxon>Pezizomycotina</taxon>
        <taxon>Dothideomycetes</taxon>
        <taxon>Pleosporomycetidae</taxon>
        <taxon>Pleosporales</taxon>
        <taxon>Massarineae</taxon>
        <taxon>Didymosphaeriaceae</taxon>
        <taxon>Paraphaeosphaeria</taxon>
    </lineage>
</organism>
<dbReference type="NCBIfam" id="NF033545">
    <property type="entry name" value="transpos_IS630"/>
    <property type="match status" value="1"/>
</dbReference>
<feature type="domain" description="Tc1-like transposase DDE" evidence="1">
    <location>
        <begin position="153"/>
        <end position="291"/>
    </location>
</feature>
<evidence type="ECO:0000313" key="2">
    <source>
        <dbReference type="EMBL" id="KAF9728393.1"/>
    </source>
</evidence>
<gene>
    <name evidence="2" type="ORF">PMIN01_13526</name>
</gene>
<dbReference type="Pfam" id="PF13358">
    <property type="entry name" value="DDE_3"/>
    <property type="match status" value="1"/>
</dbReference>